<sequence>MLFLSSQLIQYIQELAQLHQELMNLGEWWLGIENEVFG</sequence>
<proteinExistence type="predicted"/>
<protein>
    <submittedName>
        <fullName evidence="1">Uncharacterized protein</fullName>
    </submittedName>
</protein>
<evidence type="ECO:0000313" key="1">
    <source>
        <dbReference type="EMBL" id="CUM60398.1"/>
    </source>
</evidence>
<reference evidence="1" key="1">
    <citation type="submission" date="2015-09" db="EMBL/GenBank/DDBJ databases">
        <authorList>
            <person name="Jackson K.R."/>
            <person name="Lunt B.L."/>
            <person name="Fisher J.N.B."/>
            <person name="Gardner A.V."/>
            <person name="Bailey M.E."/>
            <person name="Deus L.M."/>
            <person name="Earl A.S."/>
            <person name="Gibby P.D."/>
            <person name="Hartmann K.A."/>
            <person name="Liu J.E."/>
            <person name="Manci A.M."/>
            <person name="Nielsen D.A."/>
            <person name="Solomon M.B."/>
            <person name="Breakwell D.P."/>
            <person name="Burnett S.H."/>
            <person name="Grose J.H."/>
        </authorList>
    </citation>
    <scope>NUCLEOTIDE SEQUENCE</scope>
    <source>
        <strain evidence="1">7805</strain>
    </source>
</reference>
<gene>
    <name evidence="1" type="ORF">PLAM_2432</name>
</gene>
<dbReference type="AlphaFoldDB" id="A0A1J1JG18"/>
<accession>A0A1J1JG18</accession>
<dbReference type="EMBL" id="LO018304">
    <property type="protein sequence ID" value="CUM60398.1"/>
    <property type="molecule type" value="Genomic_DNA"/>
</dbReference>
<name>A0A1J1JG18_PLAAG</name>
<organism evidence="1">
    <name type="scientific">Planktothrix agardhii</name>
    <name type="common">Oscillatoria agardhii</name>
    <dbReference type="NCBI Taxonomy" id="1160"/>
    <lineage>
        <taxon>Bacteria</taxon>
        <taxon>Bacillati</taxon>
        <taxon>Cyanobacteriota</taxon>
        <taxon>Cyanophyceae</taxon>
        <taxon>Oscillatoriophycideae</taxon>
        <taxon>Oscillatoriales</taxon>
        <taxon>Microcoleaceae</taxon>
        <taxon>Planktothrix</taxon>
    </lineage>
</organism>